<feature type="non-terminal residue" evidence="1">
    <location>
        <position position="118"/>
    </location>
</feature>
<gene>
    <name evidence="1" type="ORF">RPERSI_LOCUS18085</name>
</gene>
<reference evidence="1" key="1">
    <citation type="submission" date="2021-06" db="EMBL/GenBank/DDBJ databases">
        <authorList>
            <person name="Kallberg Y."/>
            <person name="Tangrot J."/>
            <person name="Rosling A."/>
        </authorList>
    </citation>
    <scope>NUCLEOTIDE SEQUENCE</scope>
    <source>
        <strain evidence="1">MA461A</strain>
    </source>
</reference>
<organism evidence="1 2">
    <name type="scientific">Racocetra persica</name>
    <dbReference type="NCBI Taxonomy" id="160502"/>
    <lineage>
        <taxon>Eukaryota</taxon>
        <taxon>Fungi</taxon>
        <taxon>Fungi incertae sedis</taxon>
        <taxon>Mucoromycota</taxon>
        <taxon>Glomeromycotina</taxon>
        <taxon>Glomeromycetes</taxon>
        <taxon>Diversisporales</taxon>
        <taxon>Gigasporaceae</taxon>
        <taxon>Racocetra</taxon>
    </lineage>
</organism>
<dbReference type="Proteomes" id="UP000789920">
    <property type="component" value="Unassembled WGS sequence"/>
</dbReference>
<protein>
    <submittedName>
        <fullName evidence="1">25385_t:CDS:1</fullName>
    </submittedName>
</protein>
<evidence type="ECO:0000313" key="2">
    <source>
        <dbReference type="Proteomes" id="UP000789920"/>
    </source>
</evidence>
<evidence type="ECO:0000313" key="1">
    <source>
        <dbReference type="EMBL" id="CAG8784538.1"/>
    </source>
</evidence>
<keyword evidence="2" id="KW-1185">Reference proteome</keyword>
<comment type="caution">
    <text evidence="1">The sequence shown here is derived from an EMBL/GenBank/DDBJ whole genome shotgun (WGS) entry which is preliminary data.</text>
</comment>
<name>A0ACA9RBT9_9GLOM</name>
<dbReference type="EMBL" id="CAJVQC010047302">
    <property type="protein sequence ID" value="CAG8784538.1"/>
    <property type="molecule type" value="Genomic_DNA"/>
</dbReference>
<accession>A0ACA9RBT9</accession>
<sequence length="118" mass="13908">GLGNRTEVEVFYAIIKDYFTEKIVEENEISWTMVEETWDDINNEPNIMDINGEYQIDSPKWTDDELEFDSDYETHDRLGNGTEKDECNLVKLEGRETPLVHRQQDKSNNLSKDKLKTF</sequence>
<feature type="non-terminal residue" evidence="1">
    <location>
        <position position="1"/>
    </location>
</feature>
<proteinExistence type="predicted"/>